<dbReference type="EMBL" id="SJSA01000001">
    <property type="protein sequence ID" value="TGG40095.1"/>
    <property type="molecule type" value="Genomic_DNA"/>
</dbReference>
<comment type="caution">
    <text evidence="2">The sequence shown here is derived from an EMBL/GenBank/DDBJ whole genome shotgun (WGS) entry which is preliminary data.</text>
</comment>
<feature type="chain" id="PRO_5021236769" evidence="1">
    <location>
        <begin position="20"/>
        <end position="190"/>
    </location>
</feature>
<feature type="signal peptide" evidence="1">
    <location>
        <begin position="1"/>
        <end position="19"/>
    </location>
</feature>
<evidence type="ECO:0000313" key="2">
    <source>
        <dbReference type="EMBL" id="TGG40095.1"/>
    </source>
</evidence>
<reference evidence="2 3" key="1">
    <citation type="submission" date="2019-02" db="EMBL/GenBank/DDBJ databases">
        <title>Isolation and identification of novel species under the genus Muribaculum.</title>
        <authorList>
            <person name="Miyake S."/>
            <person name="Ding Y."/>
            <person name="Low A."/>
            <person name="Soh M."/>
            <person name="Seedorf H."/>
        </authorList>
    </citation>
    <scope>NUCLEOTIDE SEQUENCE [LARGE SCALE GENOMIC DNA]</scope>
    <source>
        <strain evidence="2 3">TLL-A3</strain>
    </source>
</reference>
<sequence length="190" mass="22190">MKKCITLFMVSLISSAVMTFGDVPADILADIPEDVPVEKPFNRLYFSKDTEAKILEIARQVCDDVAPKYRSDTLVPVIFSFPKQEEHPIFKNDIITVKFMRDTADYICHRMGEIRRYGGKPGLRKVRIVPRFVIQVYMHKETLEPIFIQDDIYRSVHFDPSYDEFRRLLPDKRFEPFIPPATKPGEIIVY</sequence>
<name>A0A4Z0V8J5_9BACT</name>
<protein>
    <submittedName>
        <fullName evidence="2">Uncharacterized protein</fullName>
    </submittedName>
</protein>
<keyword evidence="1" id="KW-0732">Signal</keyword>
<evidence type="ECO:0000313" key="3">
    <source>
        <dbReference type="Proteomes" id="UP000297635"/>
    </source>
</evidence>
<dbReference type="GeneID" id="82149152"/>
<accession>A0A4Z0V8J5</accession>
<dbReference type="AlphaFoldDB" id="A0A4Z0V8J5"/>
<gene>
    <name evidence="2" type="ORF">EZ315_05045</name>
</gene>
<proteinExistence type="predicted"/>
<evidence type="ECO:0000256" key="1">
    <source>
        <dbReference type="SAM" id="SignalP"/>
    </source>
</evidence>
<organism evidence="2 3">
    <name type="scientific">Duncaniella freteri</name>
    <dbReference type="NCBI Taxonomy" id="2530391"/>
    <lineage>
        <taxon>Bacteria</taxon>
        <taxon>Pseudomonadati</taxon>
        <taxon>Bacteroidota</taxon>
        <taxon>Bacteroidia</taxon>
        <taxon>Bacteroidales</taxon>
        <taxon>Muribaculaceae</taxon>
        <taxon>Duncaniella</taxon>
    </lineage>
</organism>
<dbReference type="RefSeq" id="WP_135471111.1">
    <property type="nucleotide sequence ID" value="NZ_CASJPC010000033.1"/>
</dbReference>
<dbReference type="Proteomes" id="UP000297635">
    <property type="component" value="Unassembled WGS sequence"/>
</dbReference>
<keyword evidence="3" id="KW-1185">Reference proteome</keyword>